<dbReference type="GO" id="GO:0071978">
    <property type="term" value="P:bacterial-type flagellum-dependent swarming motility"/>
    <property type="evidence" value="ECO:0007669"/>
    <property type="project" value="TreeGrafter"/>
</dbReference>
<comment type="similarity">
    <text evidence="3 10">Belongs to the FliL family.</text>
</comment>
<feature type="transmembrane region" description="Helical" evidence="10">
    <location>
        <begin position="20"/>
        <end position="38"/>
    </location>
</feature>
<name>A0A7C9II58_9RHOB</name>
<keyword evidence="11" id="KW-0282">Flagellum</keyword>
<reference evidence="11 12" key="1">
    <citation type="submission" date="2019-12" db="EMBL/GenBank/DDBJ databases">
        <authorList>
            <person name="Lee S.D."/>
        </authorList>
    </citation>
    <scope>NUCLEOTIDE SEQUENCE [LARGE SCALE GENOMIC DNA]</scope>
    <source>
        <strain evidence="11 12">GH1-50</strain>
    </source>
</reference>
<dbReference type="EMBL" id="WUPT01000002">
    <property type="protein sequence ID" value="MXQ08162.1"/>
    <property type="molecule type" value="Genomic_DNA"/>
</dbReference>
<keyword evidence="11" id="KW-0966">Cell projection</keyword>
<comment type="function">
    <text evidence="1 10">Controls the rotational direction of flagella during chemotaxis.</text>
</comment>
<evidence type="ECO:0000313" key="11">
    <source>
        <dbReference type="EMBL" id="MXQ08162.1"/>
    </source>
</evidence>
<keyword evidence="7 10" id="KW-0283">Flagellar rotation</keyword>
<dbReference type="Pfam" id="PF03748">
    <property type="entry name" value="FliL"/>
    <property type="match status" value="1"/>
</dbReference>
<keyword evidence="11" id="KW-0969">Cilium</keyword>
<evidence type="ECO:0000256" key="6">
    <source>
        <dbReference type="ARBA" id="ARBA00022692"/>
    </source>
</evidence>
<evidence type="ECO:0000256" key="3">
    <source>
        <dbReference type="ARBA" id="ARBA00008281"/>
    </source>
</evidence>
<sequence length="153" mass="16572">MTDATADAEEAPPKRGKMPLVIGLVLGLAGAGAGYFLMAGGSEKETAKVEKTSDDIAFVPIQSMTIPIGTAENARYLRFSAQLEVSPSYADEVEKKMPRVVDVLNTYLRSVTLAELEDPSALLTLRAQMRRRIDLVVGGELVRDLLVMEFVVS</sequence>
<comment type="subcellular location">
    <subcellularLocation>
        <location evidence="10">Cell inner membrane</location>
    </subcellularLocation>
    <subcellularLocation>
        <location evidence="2">Cell membrane</location>
        <topology evidence="2">Single-pass membrane protein</topology>
    </subcellularLocation>
</comment>
<dbReference type="GO" id="GO:0006935">
    <property type="term" value="P:chemotaxis"/>
    <property type="evidence" value="ECO:0007669"/>
    <property type="project" value="UniProtKB-KW"/>
</dbReference>
<keyword evidence="6 10" id="KW-0812">Transmembrane</keyword>
<keyword evidence="4" id="KW-1003">Cell membrane</keyword>
<gene>
    <name evidence="11" type="ORF">GQ651_09940</name>
</gene>
<dbReference type="GO" id="GO:0009425">
    <property type="term" value="C:bacterial-type flagellum basal body"/>
    <property type="evidence" value="ECO:0007669"/>
    <property type="project" value="InterPro"/>
</dbReference>
<dbReference type="InterPro" id="IPR005503">
    <property type="entry name" value="FliL"/>
</dbReference>
<keyword evidence="8 10" id="KW-1133">Transmembrane helix</keyword>
<comment type="caution">
    <text evidence="11">The sequence shown here is derived from an EMBL/GenBank/DDBJ whole genome shotgun (WGS) entry which is preliminary data.</text>
</comment>
<keyword evidence="12" id="KW-1185">Reference proteome</keyword>
<keyword evidence="9 10" id="KW-0472">Membrane</keyword>
<organism evidence="11 12">
    <name type="scientific">Kangsaoukella pontilimi</name>
    <dbReference type="NCBI Taxonomy" id="2691042"/>
    <lineage>
        <taxon>Bacteria</taxon>
        <taxon>Pseudomonadati</taxon>
        <taxon>Pseudomonadota</taxon>
        <taxon>Alphaproteobacteria</taxon>
        <taxon>Rhodobacterales</taxon>
        <taxon>Paracoccaceae</taxon>
        <taxon>Kangsaoukella</taxon>
    </lineage>
</organism>
<dbReference type="Proteomes" id="UP000480350">
    <property type="component" value="Unassembled WGS sequence"/>
</dbReference>
<evidence type="ECO:0000313" key="12">
    <source>
        <dbReference type="Proteomes" id="UP000480350"/>
    </source>
</evidence>
<evidence type="ECO:0000256" key="10">
    <source>
        <dbReference type="RuleBase" id="RU364125"/>
    </source>
</evidence>
<evidence type="ECO:0000256" key="7">
    <source>
        <dbReference type="ARBA" id="ARBA00022779"/>
    </source>
</evidence>
<reference evidence="11 12" key="2">
    <citation type="submission" date="2020-03" db="EMBL/GenBank/DDBJ databases">
        <title>Kangsaoukella pontilimi gen. nov., sp. nov., a new member of the family Rhodobacteraceae isolated from a tidal mudflat.</title>
        <authorList>
            <person name="Kim I.S."/>
        </authorList>
    </citation>
    <scope>NUCLEOTIDE SEQUENCE [LARGE SCALE GENOMIC DNA]</scope>
    <source>
        <strain evidence="11 12">GH1-50</strain>
    </source>
</reference>
<dbReference type="PANTHER" id="PTHR35091:SF2">
    <property type="entry name" value="FLAGELLAR PROTEIN FLIL"/>
    <property type="match status" value="1"/>
</dbReference>
<dbReference type="PANTHER" id="PTHR35091">
    <property type="entry name" value="FLAGELLAR PROTEIN FLIL"/>
    <property type="match status" value="1"/>
</dbReference>
<keyword evidence="5 10" id="KW-0145">Chemotaxis</keyword>
<keyword evidence="10" id="KW-0997">Cell inner membrane</keyword>
<dbReference type="GO" id="GO:0005886">
    <property type="term" value="C:plasma membrane"/>
    <property type="evidence" value="ECO:0007669"/>
    <property type="project" value="UniProtKB-SubCell"/>
</dbReference>
<evidence type="ECO:0000256" key="4">
    <source>
        <dbReference type="ARBA" id="ARBA00022475"/>
    </source>
</evidence>
<proteinExistence type="inferred from homology"/>
<evidence type="ECO:0000256" key="5">
    <source>
        <dbReference type="ARBA" id="ARBA00022500"/>
    </source>
</evidence>
<protein>
    <recommendedName>
        <fullName evidence="10">Flagellar protein FliL</fullName>
    </recommendedName>
</protein>
<evidence type="ECO:0000256" key="2">
    <source>
        <dbReference type="ARBA" id="ARBA00004162"/>
    </source>
</evidence>
<evidence type="ECO:0000256" key="8">
    <source>
        <dbReference type="ARBA" id="ARBA00022989"/>
    </source>
</evidence>
<evidence type="ECO:0000256" key="1">
    <source>
        <dbReference type="ARBA" id="ARBA00002254"/>
    </source>
</evidence>
<dbReference type="AlphaFoldDB" id="A0A7C9II58"/>
<accession>A0A7C9II58</accession>
<dbReference type="RefSeq" id="WP_160764104.1">
    <property type="nucleotide sequence ID" value="NZ_WUPT01000002.1"/>
</dbReference>
<evidence type="ECO:0000256" key="9">
    <source>
        <dbReference type="ARBA" id="ARBA00023136"/>
    </source>
</evidence>